<comment type="similarity">
    <text evidence="1 3">Belongs to the type-B carboxylesterase/lipase family.</text>
</comment>
<dbReference type="InterPro" id="IPR019826">
    <property type="entry name" value="Carboxylesterase_B_AS"/>
</dbReference>
<sequence>MYVKSTLLNATSFVMLVSQFAICAAADEPIAQTAEGTFVGLVTERGEEFLGVPYAKAPVGDLRWKAPEKVATWQGARDAKTLPPACPQKFNADQRVSLSQSEDCLFLNIYRPKDSAGKNLPVAVWLHGGGNTNGSGSNHDGGAMAERNGIVVLTLNHRLGALGFLNHPALQKEAKDGLAGNYGIADIKAALIWVTDKISGFGGDPKKVTVFGESSGATNICAMAVTSAGVQGLYRGQIIESDDCFHDMETAESSEVKAVKWSEQMGCKASEDAASCLRKKSVDEIIAAGGRWFPQVDAKGLLTEYGVDGIASGNFLKIPTIIGSNREEGRNAGPSYFKFTQSDYLKWVEQIGAPDRAERILEKYPANLHTDKKHPIAEVVTDVITDSGMRGLGGCTVRDAAIKLSRIAPTYYYQFDDPGAPVTNEVEGWKFGAAHGAEVPYLFPRHDGIDEASRKFDAGQRQLSDDMIRYWGAFVRSGAPRVDGLPDWPQFGKEQKAMMLRPAGKSGIVTSEEISKDHQCDFWTSMPWITDRG</sequence>
<dbReference type="AlphaFoldDB" id="A0AA92BYS9"/>
<evidence type="ECO:0000256" key="3">
    <source>
        <dbReference type="RuleBase" id="RU361235"/>
    </source>
</evidence>
<evidence type="ECO:0000256" key="1">
    <source>
        <dbReference type="ARBA" id="ARBA00005964"/>
    </source>
</evidence>
<evidence type="ECO:0000313" key="6">
    <source>
        <dbReference type="Proteomes" id="UP000244335"/>
    </source>
</evidence>
<feature type="signal peptide" evidence="3">
    <location>
        <begin position="1"/>
        <end position="23"/>
    </location>
</feature>
<name>A0AA92BYS9_RHIRH</name>
<dbReference type="InterPro" id="IPR050309">
    <property type="entry name" value="Type-B_Carboxylest/Lipase"/>
</dbReference>
<dbReference type="PROSITE" id="PS00122">
    <property type="entry name" value="CARBOXYLESTERASE_B_1"/>
    <property type="match status" value="1"/>
</dbReference>
<dbReference type="InterPro" id="IPR002018">
    <property type="entry name" value="CarbesteraseB"/>
</dbReference>
<feature type="domain" description="Carboxylesterase type B" evidence="4">
    <location>
        <begin position="28"/>
        <end position="523"/>
    </location>
</feature>
<evidence type="ECO:0000259" key="4">
    <source>
        <dbReference type="Pfam" id="PF00135"/>
    </source>
</evidence>
<dbReference type="PANTHER" id="PTHR11559">
    <property type="entry name" value="CARBOXYLESTERASE"/>
    <property type="match status" value="1"/>
</dbReference>
<dbReference type="EC" id="3.1.1.-" evidence="3"/>
<protein>
    <recommendedName>
        <fullName evidence="3">Carboxylic ester hydrolase</fullName>
        <ecNumber evidence="3">3.1.1.-</ecNumber>
    </recommendedName>
</protein>
<dbReference type="InterPro" id="IPR019819">
    <property type="entry name" value="Carboxylesterase_B_CS"/>
</dbReference>
<reference evidence="5 6" key="1">
    <citation type="submission" date="2018-04" db="EMBL/GenBank/DDBJ databases">
        <authorList>
            <person name="Hagen T."/>
        </authorList>
    </citation>
    <scope>NUCLEOTIDE SEQUENCE [LARGE SCALE GENOMIC DNA]</scope>
    <source>
        <strain evidence="5 6">TPD7009</strain>
    </source>
</reference>
<comment type="caution">
    <text evidence="5">The sequence shown here is derived from an EMBL/GenBank/DDBJ whole genome shotgun (WGS) entry which is preliminary data.</text>
</comment>
<dbReference type="SUPFAM" id="SSF53474">
    <property type="entry name" value="alpha/beta-Hydrolases"/>
    <property type="match status" value="1"/>
</dbReference>
<dbReference type="EMBL" id="QDFR01000015">
    <property type="protein sequence ID" value="PVE49953.1"/>
    <property type="molecule type" value="Genomic_DNA"/>
</dbReference>
<accession>A0AA92BYS9</accession>
<keyword evidence="3" id="KW-0732">Signal</keyword>
<proteinExistence type="inferred from homology"/>
<dbReference type="Pfam" id="PF00135">
    <property type="entry name" value="COesterase"/>
    <property type="match status" value="1"/>
</dbReference>
<organism evidence="5 6">
    <name type="scientific">Rhizobium rhizogenes</name>
    <name type="common">Agrobacterium rhizogenes</name>
    <dbReference type="NCBI Taxonomy" id="359"/>
    <lineage>
        <taxon>Bacteria</taxon>
        <taxon>Pseudomonadati</taxon>
        <taxon>Pseudomonadota</taxon>
        <taxon>Alphaproteobacteria</taxon>
        <taxon>Hyphomicrobiales</taxon>
        <taxon>Rhizobiaceae</taxon>
        <taxon>Rhizobium/Agrobacterium group</taxon>
        <taxon>Rhizobium</taxon>
    </lineage>
</organism>
<evidence type="ECO:0000256" key="2">
    <source>
        <dbReference type="ARBA" id="ARBA00022801"/>
    </source>
</evidence>
<evidence type="ECO:0000313" key="5">
    <source>
        <dbReference type="EMBL" id="PVE49953.1"/>
    </source>
</evidence>
<dbReference type="PROSITE" id="PS00941">
    <property type="entry name" value="CARBOXYLESTERASE_B_2"/>
    <property type="match status" value="1"/>
</dbReference>
<keyword evidence="2 3" id="KW-0378">Hydrolase</keyword>
<feature type="chain" id="PRO_5041516490" description="Carboxylic ester hydrolase" evidence="3">
    <location>
        <begin position="24"/>
        <end position="533"/>
    </location>
</feature>
<gene>
    <name evidence="5" type="ORF">DC430_23455</name>
</gene>
<dbReference type="GO" id="GO:0016787">
    <property type="term" value="F:hydrolase activity"/>
    <property type="evidence" value="ECO:0007669"/>
    <property type="project" value="UniProtKB-KW"/>
</dbReference>
<dbReference type="Gene3D" id="3.40.50.1820">
    <property type="entry name" value="alpha/beta hydrolase"/>
    <property type="match status" value="1"/>
</dbReference>
<dbReference type="Proteomes" id="UP000244335">
    <property type="component" value="Unassembled WGS sequence"/>
</dbReference>
<dbReference type="InterPro" id="IPR029058">
    <property type="entry name" value="AB_hydrolase_fold"/>
</dbReference>